<proteinExistence type="predicted"/>
<feature type="domain" description="Immunoglobulin" evidence="3">
    <location>
        <begin position="276"/>
        <end position="378"/>
    </location>
</feature>
<evidence type="ECO:0000313" key="5">
    <source>
        <dbReference type="Proteomes" id="UP000472260"/>
    </source>
</evidence>
<feature type="domain" description="Immunoglobulin" evidence="3">
    <location>
        <begin position="475"/>
        <end position="580"/>
    </location>
</feature>
<evidence type="ECO:0000259" key="3">
    <source>
        <dbReference type="SMART" id="SM00409"/>
    </source>
</evidence>
<feature type="domain" description="Immunoglobulin" evidence="3">
    <location>
        <begin position="137"/>
        <end position="235"/>
    </location>
</feature>
<dbReference type="PANTHER" id="PTHR21063:SF4">
    <property type="entry name" value="CD48 ANTIGEN-RELATED"/>
    <property type="match status" value="1"/>
</dbReference>
<feature type="domain" description="Immunoglobulin" evidence="3">
    <location>
        <begin position="24"/>
        <end position="124"/>
    </location>
</feature>
<keyword evidence="1" id="KW-0812">Transmembrane</keyword>
<dbReference type="SUPFAM" id="SSF48726">
    <property type="entry name" value="Immunoglobulin"/>
    <property type="match status" value="7"/>
</dbReference>
<evidence type="ECO:0000313" key="4">
    <source>
        <dbReference type="Ensembl" id="ENSSANP00000004612.1"/>
    </source>
</evidence>
<dbReference type="GeneID" id="107692587"/>
<feature type="domain" description="Immunoglobulin" evidence="3">
    <location>
        <begin position="379"/>
        <end position="474"/>
    </location>
</feature>
<dbReference type="OrthoDB" id="8913515at2759"/>
<evidence type="ECO:0000256" key="2">
    <source>
        <dbReference type="SAM" id="SignalP"/>
    </source>
</evidence>
<keyword evidence="2" id="KW-0732">Signal</keyword>
<feature type="transmembrane region" description="Helical" evidence="1">
    <location>
        <begin position="243"/>
        <end position="267"/>
    </location>
</feature>
<feature type="chain" id="PRO_5044626983" evidence="2">
    <location>
        <begin position="24"/>
        <end position="827"/>
    </location>
</feature>
<dbReference type="PANTHER" id="PTHR21063">
    <property type="entry name" value="LFA-3"/>
    <property type="match status" value="1"/>
</dbReference>
<dbReference type="AlphaFoldDB" id="A0A671KAY5"/>
<keyword evidence="5" id="KW-1185">Reference proteome</keyword>
<dbReference type="Gene3D" id="2.60.40.10">
    <property type="entry name" value="Immunoglobulins"/>
    <property type="match status" value="7"/>
</dbReference>
<name>A0A671KAY5_9TELE</name>
<dbReference type="Proteomes" id="UP000472260">
    <property type="component" value="Unassembled WGS sequence"/>
</dbReference>
<gene>
    <name evidence="4" type="primary">LOC107692587</name>
</gene>
<keyword evidence="1" id="KW-0472">Membrane</keyword>
<dbReference type="InterPro" id="IPR013783">
    <property type="entry name" value="Ig-like_fold"/>
</dbReference>
<dbReference type="Ensembl" id="ENSSANT00000004953.1">
    <property type="protein sequence ID" value="ENSSANP00000004609.1"/>
    <property type="gene ID" value="ENSSANG00000002503.1"/>
</dbReference>
<feature type="domain" description="Immunoglobulin" evidence="3">
    <location>
        <begin position="683"/>
        <end position="784"/>
    </location>
</feature>
<feature type="signal peptide" evidence="2">
    <location>
        <begin position="1"/>
        <end position="23"/>
    </location>
</feature>
<dbReference type="SMART" id="SM00409">
    <property type="entry name" value="IG"/>
    <property type="match status" value="7"/>
</dbReference>
<sequence>MMKSTFKICQIFLLMCGVFGADADEVKSVMEGDSVTLNPDPAKMQEFILILWRFGEKGSTIAQIDGNDISYPNHTEIFTDRLQLDQTGSLTIKNMRTKHSGLYKLQIEHSKGTPDKQTFSVTIYESPSVIAGAEAEMKSVSVMEGEPVTLHVPQLQGDELIVWRFGDEEKLIAKHDIKKSSPLYFDERFRDRLKLDHQTGSLIITKTITTDSGLYKAKISSNKQTLYKRFTVTVSVPGVSSGVVAVIAVAVAVLAAAAAAVVINYRLKTKLPMELLRVVSVMEGESATLNSGIKMQTGDEIQWQFRNEDSLIAEIKGETIKMYTPDGPDGIFRDRLKLDKETGSLTITNTTTEHIGLYTLKFKRGSETSYNKLVLHVKQREIAVMEGQSVTLNPDKKKQTGDKIQWLFGAEDTLIAQIKGETRTIIMFRDILELDIETGSLTIRNITAAHAGVYTLKIRRGRKPLCQTFFVSVRERKITVMEGDPVTLNPAVEKQSANLIQWLFGDEKQLTRIAQFTGETGIIITYDYFADGSFRDRLELDKTTGSLTIKNTRTEHSGLYKLEIISNGVVSDQTFIVTVKDKVEEKLLKGEDSVTLNPDTKIQRDDQILWMFGDQDKLIAQIRGGTGEIYDDANERFRGGLKLDETGSLTITNIEAEHTGFYKLLIISSRGILYKKFRVSIQLVYLSVKRLQTFTINTGLTAIQRDDEIQWRFGDKNSLIAKIEGGTGKTYDGPDGRFRDSLKLNDQTGDLTIGTCQRNDGGHYKLKIRSSKGNTNKTYIVIIRVLGDDVTDEVWEKPLMKENNDSTGKRVNESADVMKPLLNREYV</sequence>
<dbReference type="Pfam" id="PF07686">
    <property type="entry name" value="V-set"/>
    <property type="match status" value="3"/>
</dbReference>
<dbReference type="RefSeq" id="XP_016347177.1">
    <property type="nucleotide sequence ID" value="XM_016491691.1"/>
</dbReference>
<protein>
    <submittedName>
        <fullName evidence="4">Uncharacterized LOC107692587</fullName>
    </submittedName>
</protein>
<organism evidence="4 5">
    <name type="scientific">Sinocyclocheilus anshuiensis</name>
    <dbReference type="NCBI Taxonomy" id="1608454"/>
    <lineage>
        <taxon>Eukaryota</taxon>
        <taxon>Metazoa</taxon>
        <taxon>Chordata</taxon>
        <taxon>Craniata</taxon>
        <taxon>Vertebrata</taxon>
        <taxon>Euteleostomi</taxon>
        <taxon>Actinopterygii</taxon>
        <taxon>Neopterygii</taxon>
        <taxon>Teleostei</taxon>
        <taxon>Ostariophysi</taxon>
        <taxon>Cypriniformes</taxon>
        <taxon>Cyprinidae</taxon>
        <taxon>Cyprininae</taxon>
        <taxon>Sinocyclocheilus</taxon>
    </lineage>
</organism>
<dbReference type="InterPro" id="IPR003599">
    <property type="entry name" value="Ig_sub"/>
</dbReference>
<dbReference type="InterPro" id="IPR013106">
    <property type="entry name" value="Ig_V-set"/>
</dbReference>
<dbReference type="Ensembl" id="ENSSANT00000004958.1">
    <property type="protein sequence ID" value="ENSSANP00000004612.1"/>
    <property type="gene ID" value="ENSSANG00000002503.1"/>
</dbReference>
<dbReference type="InterPro" id="IPR036179">
    <property type="entry name" value="Ig-like_dom_sf"/>
</dbReference>
<feature type="domain" description="Immunoglobulin" evidence="3">
    <location>
        <begin position="583"/>
        <end position="682"/>
    </location>
</feature>
<evidence type="ECO:0000256" key="1">
    <source>
        <dbReference type="SAM" id="Phobius"/>
    </source>
</evidence>
<dbReference type="KEGG" id="sanh:107692587"/>
<keyword evidence="1" id="KW-1133">Transmembrane helix</keyword>
<accession>A0A671KAY5</accession>
<reference evidence="4" key="1">
    <citation type="submission" date="2025-05" db="UniProtKB">
        <authorList>
            <consortium name="Ensembl"/>
        </authorList>
    </citation>
    <scope>IDENTIFICATION</scope>
</reference>
<dbReference type="RefSeq" id="XP_016347178.1">
    <property type="nucleotide sequence ID" value="XM_016491692.1"/>
</dbReference>